<evidence type="ECO:0000313" key="5">
    <source>
        <dbReference type="Proteomes" id="UP000321181"/>
    </source>
</evidence>
<dbReference type="InterPro" id="IPR036513">
    <property type="entry name" value="STAS_dom_sf"/>
</dbReference>
<dbReference type="RefSeq" id="WP_146902394.1">
    <property type="nucleotide sequence ID" value="NZ_BAAARM010000002.1"/>
</dbReference>
<dbReference type="AlphaFoldDB" id="A0A512DBK3"/>
<comment type="caution">
    <text evidence="4">The sequence shown here is derived from an EMBL/GenBank/DDBJ whole genome shotgun (WGS) entry which is preliminary data.</text>
</comment>
<dbReference type="PROSITE" id="PS50801">
    <property type="entry name" value="STAS"/>
    <property type="match status" value="1"/>
</dbReference>
<dbReference type="PANTHER" id="PTHR33495">
    <property type="entry name" value="ANTI-SIGMA FACTOR ANTAGONIST TM_1081-RELATED-RELATED"/>
    <property type="match status" value="1"/>
</dbReference>
<organism evidence="4 5">
    <name type="scientific">Cellulomonas aerilata</name>
    <dbReference type="NCBI Taxonomy" id="515326"/>
    <lineage>
        <taxon>Bacteria</taxon>
        <taxon>Bacillati</taxon>
        <taxon>Actinomycetota</taxon>
        <taxon>Actinomycetes</taxon>
        <taxon>Micrococcales</taxon>
        <taxon>Cellulomonadaceae</taxon>
        <taxon>Cellulomonas</taxon>
    </lineage>
</organism>
<dbReference type="InterPro" id="IPR003658">
    <property type="entry name" value="Anti-sigma_ant"/>
</dbReference>
<sequence length="122" mass="13420">MTVGAVEVSEDTEDAAWPVARMTGEVDLSNVEDLGRRLERSVSNRARGLVLDLSGVTYLDSTGLRLIYRLARQLGDRQQRLRLVVPDDSRIRRVLTLAGVGTVAQVVPDLALIDDHAQEDVP</sequence>
<reference evidence="4 5" key="1">
    <citation type="submission" date="2019-07" db="EMBL/GenBank/DDBJ databases">
        <title>Whole genome shotgun sequence of Cellulomonas aerilata NBRC 106308.</title>
        <authorList>
            <person name="Hosoyama A."/>
            <person name="Uohara A."/>
            <person name="Ohji S."/>
            <person name="Ichikawa N."/>
        </authorList>
    </citation>
    <scope>NUCLEOTIDE SEQUENCE [LARGE SCALE GENOMIC DNA]</scope>
    <source>
        <strain evidence="4 5">NBRC 106308</strain>
    </source>
</reference>
<evidence type="ECO:0000256" key="2">
    <source>
        <dbReference type="RuleBase" id="RU003749"/>
    </source>
</evidence>
<feature type="domain" description="STAS" evidence="3">
    <location>
        <begin position="19"/>
        <end position="100"/>
    </location>
</feature>
<evidence type="ECO:0000259" key="3">
    <source>
        <dbReference type="PROSITE" id="PS50801"/>
    </source>
</evidence>
<dbReference type="Pfam" id="PF01740">
    <property type="entry name" value="STAS"/>
    <property type="match status" value="1"/>
</dbReference>
<dbReference type="Gene3D" id="3.30.750.24">
    <property type="entry name" value="STAS domain"/>
    <property type="match status" value="1"/>
</dbReference>
<dbReference type="SUPFAM" id="SSF52091">
    <property type="entry name" value="SpoIIaa-like"/>
    <property type="match status" value="1"/>
</dbReference>
<proteinExistence type="inferred from homology"/>
<dbReference type="CDD" id="cd07043">
    <property type="entry name" value="STAS_anti-anti-sigma_factors"/>
    <property type="match status" value="1"/>
</dbReference>
<name>A0A512DBK3_9CELL</name>
<dbReference type="GO" id="GO:0043856">
    <property type="term" value="F:anti-sigma factor antagonist activity"/>
    <property type="evidence" value="ECO:0007669"/>
    <property type="project" value="InterPro"/>
</dbReference>
<evidence type="ECO:0000313" key="4">
    <source>
        <dbReference type="EMBL" id="GEO33825.1"/>
    </source>
</evidence>
<dbReference type="NCBIfam" id="TIGR00377">
    <property type="entry name" value="ant_ant_sig"/>
    <property type="match status" value="1"/>
</dbReference>
<comment type="similarity">
    <text evidence="1 2">Belongs to the anti-sigma-factor antagonist family.</text>
</comment>
<gene>
    <name evidence="4" type="ORF">CAE01nite_15500</name>
</gene>
<keyword evidence="5" id="KW-1185">Reference proteome</keyword>
<accession>A0A512DBK3</accession>
<evidence type="ECO:0000256" key="1">
    <source>
        <dbReference type="ARBA" id="ARBA00009013"/>
    </source>
</evidence>
<dbReference type="Proteomes" id="UP000321181">
    <property type="component" value="Unassembled WGS sequence"/>
</dbReference>
<dbReference type="EMBL" id="BJYY01000012">
    <property type="protein sequence ID" value="GEO33825.1"/>
    <property type="molecule type" value="Genomic_DNA"/>
</dbReference>
<dbReference type="PANTHER" id="PTHR33495:SF2">
    <property type="entry name" value="ANTI-SIGMA FACTOR ANTAGONIST TM_1081-RELATED"/>
    <property type="match status" value="1"/>
</dbReference>
<dbReference type="InterPro" id="IPR002645">
    <property type="entry name" value="STAS_dom"/>
</dbReference>
<dbReference type="OrthoDB" id="9793697at2"/>
<protein>
    <recommendedName>
        <fullName evidence="2">Anti-sigma factor antagonist</fullName>
    </recommendedName>
</protein>